<keyword evidence="13" id="KW-0256">Endoplasmic reticulum</keyword>
<evidence type="ECO:0000313" key="35">
    <source>
        <dbReference type="Proteomes" id="UP000504632"/>
    </source>
</evidence>
<dbReference type="FunFam" id="2.10.25.10:FF:000321">
    <property type="entry name" value="Protein delta homolog 1"/>
    <property type="match status" value="1"/>
</dbReference>
<keyword evidence="18" id="KW-0865">Zymogen</keyword>
<evidence type="ECO:0000256" key="24">
    <source>
        <dbReference type="ARBA" id="ARBA00040219"/>
    </source>
</evidence>
<feature type="domain" description="Peptidase S1" evidence="33">
    <location>
        <begin position="195"/>
        <end position="429"/>
    </location>
</feature>
<dbReference type="OrthoDB" id="9028152at2759"/>
<dbReference type="InterPro" id="IPR033116">
    <property type="entry name" value="TRYPSIN_SER"/>
</dbReference>
<feature type="active site" description="Charge relay system" evidence="28">
    <location>
        <position position="381"/>
    </location>
</feature>
<evidence type="ECO:0000259" key="32">
    <source>
        <dbReference type="PROSITE" id="PS50026"/>
    </source>
</evidence>
<dbReference type="SUPFAM" id="SSF57630">
    <property type="entry name" value="GLA-domain"/>
    <property type="match status" value="1"/>
</dbReference>
<dbReference type="PROSITE" id="PS00011">
    <property type="entry name" value="GLA_1"/>
    <property type="match status" value="1"/>
</dbReference>
<keyword evidence="17" id="KW-0094">Blood coagulation</keyword>
<dbReference type="Gene3D" id="4.10.740.10">
    <property type="entry name" value="Coagulation Factor IX"/>
    <property type="match status" value="1"/>
</dbReference>
<evidence type="ECO:0000256" key="22">
    <source>
        <dbReference type="ARBA" id="ARBA00037553"/>
    </source>
</evidence>
<evidence type="ECO:0000256" key="2">
    <source>
        <dbReference type="ARBA" id="ARBA00004555"/>
    </source>
</evidence>
<dbReference type="GO" id="GO:0005783">
    <property type="term" value="C:endoplasmic reticulum"/>
    <property type="evidence" value="ECO:0007669"/>
    <property type="project" value="UniProtKB-SubCell"/>
</dbReference>
<evidence type="ECO:0000256" key="14">
    <source>
        <dbReference type="ARBA" id="ARBA00022825"/>
    </source>
</evidence>
<dbReference type="InterPro" id="IPR001314">
    <property type="entry name" value="Peptidase_S1A"/>
</dbReference>
<dbReference type="PROSITE" id="PS00134">
    <property type="entry name" value="TRYPSIN_HIS"/>
    <property type="match status" value="1"/>
</dbReference>
<evidence type="ECO:0000256" key="29">
    <source>
        <dbReference type="PROSITE-ProRule" id="PRU00076"/>
    </source>
</evidence>
<evidence type="ECO:0000259" key="33">
    <source>
        <dbReference type="PROSITE" id="PS50240"/>
    </source>
</evidence>
<dbReference type="InterPro" id="IPR009030">
    <property type="entry name" value="Growth_fac_rcpt_cys_sf"/>
</dbReference>
<evidence type="ECO:0000256" key="18">
    <source>
        <dbReference type="ARBA" id="ARBA00023145"/>
    </source>
</evidence>
<keyword evidence="20" id="KW-0325">Glycoprotein</keyword>
<protein>
    <recommendedName>
        <fullName evidence="24">Vitamin K-dependent protein C</fullName>
        <ecNumber evidence="23">3.4.21.69</ecNumber>
    </recommendedName>
    <alternativeName>
        <fullName evidence="27">Anticoagulant protein C</fullName>
    </alternativeName>
    <alternativeName>
        <fullName evidence="25">Autoprothrombin IIA</fullName>
    </alternativeName>
    <alternativeName>
        <fullName evidence="26">Blood coagulation factor XIV</fullName>
    </alternativeName>
</protein>
<evidence type="ECO:0000256" key="23">
    <source>
        <dbReference type="ARBA" id="ARBA00038995"/>
    </source>
</evidence>
<keyword evidence="19 29" id="KW-1015">Disulfide bond</keyword>
<dbReference type="GO" id="GO:0005794">
    <property type="term" value="C:Golgi apparatus"/>
    <property type="evidence" value="ECO:0007669"/>
    <property type="project" value="UniProtKB-SubCell"/>
</dbReference>
<keyword evidence="9" id="KW-0356">Hemostasis</keyword>
<dbReference type="InterPro" id="IPR001254">
    <property type="entry name" value="Trypsin_dom"/>
</dbReference>
<dbReference type="InterPro" id="IPR018097">
    <property type="entry name" value="EGF_Ca-bd_CS"/>
</dbReference>
<dbReference type="InterPro" id="IPR018114">
    <property type="entry name" value="TRYPSIN_HIS"/>
</dbReference>
<dbReference type="SUPFAM" id="SSF57184">
    <property type="entry name" value="Growth factor receptor domain"/>
    <property type="match status" value="1"/>
</dbReference>
<evidence type="ECO:0000256" key="15">
    <source>
        <dbReference type="ARBA" id="ARBA00022837"/>
    </source>
</evidence>
<keyword evidence="10 31" id="KW-0732">Signal</keyword>
<dbReference type="Pfam" id="PF00089">
    <property type="entry name" value="Trypsin"/>
    <property type="match status" value="1"/>
</dbReference>
<evidence type="ECO:0000256" key="19">
    <source>
        <dbReference type="ARBA" id="ARBA00023157"/>
    </source>
</evidence>
<feature type="chain" id="PRO_5027022229" description="Vitamin K-dependent protein C" evidence="31">
    <location>
        <begin position="22"/>
        <end position="434"/>
    </location>
</feature>
<dbReference type="PROSITE" id="PS50240">
    <property type="entry name" value="TRYPSIN_DOM"/>
    <property type="match status" value="1"/>
</dbReference>
<dbReference type="PROSITE" id="PS00010">
    <property type="entry name" value="ASX_HYDROXYL"/>
    <property type="match status" value="1"/>
</dbReference>
<dbReference type="GO" id="GO:0006508">
    <property type="term" value="P:proteolysis"/>
    <property type="evidence" value="ECO:0007669"/>
    <property type="project" value="UniProtKB-KW"/>
</dbReference>
<evidence type="ECO:0000256" key="31">
    <source>
        <dbReference type="SAM" id="SignalP"/>
    </source>
</evidence>
<proteinExistence type="predicted"/>
<dbReference type="SMART" id="SM00069">
    <property type="entry name" value="GLA"/>
    <property type="match status" value="1"/>
</dbReference>
<dbReference type="GO" id="GO:0005509">
    <property type="term" value="F:calcium ion binding"/>
    <property type="evidence" value="ECO:0007669"/>
    <property type="project" value="InterPro"/>
</dbReference>
<dbReference type="Pfam" id="PF00008">
    <property type="entry name" value="EGF"/>
    <property type="match status" value="1"/>
</dbReference>
<keyword evidence="35" id="KW-1185">Reference proteome</keyword>
<comment type="caution">
    <text evidence="29">Lacks conserved residue(s) required for the propagation of feature annotation.</text>
</comment>
<dbReference type="PROSITE" id="PS00135">
    <property type="entry name" value="TRYPSIN_SER"/>
    <property type="match status" value="1"/>
</dbReference>
<dbReference type="GO" id="GO:0005615">
    <property type="term" value="C:extracellular space"/>
    <property type="evidence" value="ECO:0007669"/>
    <property type="project" value="TreeGrafter"/>
</dbReference>
<evidence type="ECO:0000259" key="34">
    <source>
        <dbReference type="PROSITE" id="PS50998"/>
    </source>
</evidence>
<evidence type="ECO:0000256" key="9">
    <source>
        <dbReference type="ARBA" id="ARBA00022696"/>
    </source>
</evidence>
<evidence type="ECO:0000256" key="25">
    <source>
        <dbReference type="ARBA" id="ARBA00041306"/>
    </source>
</evidence>
<evidence type="ECO:0000256" key="8">
    <source>
        <dbReference type="ARBA" id="ARBA00022685"/>
    </source>
</evidence>
<dbReference type="InterPro" id="IPR009003">
    <property type="entry name" value="Peptidase_S1_PA"/>
</dbReference>
<comment type="subcellular location">
    <subcellularLocation>
        <location evidence="1">Endoplasmic reticulum</location>
    </subcellularLocation>
    <subcellularLocation>
        <location evidence="2">Golgi apparatus</location>
    </subcellularLocation>
    <subcellularLocation>
        <location evidence="3">Secreted</location>
    </subcellularLocation>
</comment>
<feature type="active site" description="Charge relay system" evidence="28">
    <location>
        <position position="236"/>
    </location>
</feature>
<comment type="function">
    <text evidence="22">Protein C is a vitamin K-dependent serine protease that regulates blood coagulation by inactivating factors Va and VIIIa in the presence of calcium ions and phospholipids. Exerts a protective effect on the endothelial cell barrier function.</text>
</comment>
<evidence type="ECO:0000256" key="6">
    <source>
        <dbReference type="ARBA" id="ARBA00022536"/>
    </source>
</evidence>
<keyword evidence="6 29" id="KW-0245">EGF-like domain</keyword>
<comment type="catalytic activity">
    <reaction evidence="21">
        <text>Degradation of blood coagulation factors Va and VIIIa.</text>
        <dbReference type="EC" id="3.4.21.69"/>
    </reaction>
</comment>
<dbReference type="PROSITE" id="PS50998">
    <property type="entry name" value="GLA_2"/>
    <property type="match status" value="1"/>
</dbReference>
<dbReference type="InterPro" id="IPR043504">
    <property type="entry name" value="Peptidase_S1_PA_chymotrypsin"/>
</dbReference>
<dbReference type="InParanoid" id="A0A6J2VFV6"/>
<feature type="active site" description="Charge relay system" evidence="28">
    <location>
        <position position="282"/>
    </location>
</feature>
<dbReference type="PANTHER" id="PTHR24278:SF0">
    <property type="entry name" value="VITAMIN K-DEPENDENT PROTEIN C"/>
    <property type="match status" value="1"/>
</dbReference>
<dbReference type="EC" id="3.4.21.69" evidence="23"/>
<dbReference type="CDD" id="cd00054">
    <property type="entry name" value="EGF_CA"/>
    <property type="match status" value="1"/>
</dbReference>
<evidence type="ECO:0000256" key="3">
    <source>
        <dbReference type="ARBA" id="ARBA00004613"/>
    </source>
</evidence>
<feature type="domain" description="EGF-like" evidence="32">
    <location>
        <begin position="85"/>
        <end position="120"/>
    </location>
</feature>
<gene>
    <name evidence="36" type="primary">proca</name>
</gene>
<feature type="domain" description="Gla" evidence="34">
    <location>
        <begin position="39"/>
        <end position="85"/>
    </location>
</feature>
<dbReference type="InterPro" id="IPR017857">
    <property type="entry name" value="Coagulation_fac-like_Gla_dom"/>
</dbReference>
<dbReference type="PROSITE" id="PS50026">
    <property type="entry name" value="EGF_3"/>
    <property type="match status" value="1"/>
</dbReference>
<name>A0A6J2VFV6_CHACN</name>
<evidence type="ECO:0000256" key="20">
    <source>
        <dbReference type="ARBA" id="ARBA00023180"/>
    </source>
</evidence>
<evidence type="ECO:0000256" key="5">
    <source>
        <dbReference type="ARBA" id="ARBA00022525"/>
    </source>
</evidence>
<evidence type="ECO:0000313" key="36">
    <source>
        <dbReference type="RefSeq" id="XP_030631805.1"/>
    </source>
</evidence>
<reference evidence="36" key="1">
    <citation type="submission" date="2025-08" db="UniProtKB">
        <authorList>
            <consortium name="RefSeq"/>
        </authorList>
    </citation>
    <scope>IDENTIFICATION</scope>
</reference>
<dbReference type="Proteomes" id="UP000504632">
    <property type="component" value="Chromosome 5"/>
</dbReference>
<dbReference type="PIRSF" id="PIRSF001143">
    <property type="entry name" value="Factor_X"/>
    <property type="match status" value="1"/>
</dbReference>
<evidence type="ECO:0000256" key="12">
    <source>
        <dbReference type="ARBA" id="ARBA00022801"/>
    </source>
</evidence>
<dbReference type="Gene3D" id="2.10.25.10">
    <property type="entry name" value="Laminin"/>
    <property type="match status" value="2"/>
</dbReference>
<dbReference type="SMART" id="SM00181">
    <property type="entry name" value="EGF"/>
    <property type="match status" value="2"/>
</dbReference>
<evidence type="ECO:0000256" key="1">
    <source>
        <dbReference type="ARBA" id="ARBA00004240"/>
    </source>
</evidence>
<dbReference type="CDD" id="cd00190">
    <property type="entry name" value="Tryp_SPc"/>
    <property type="match status" value="1"/>
</dbReference>
<evidence type="ECO:0000256" key="17">
    <source>
        <dbReference type="ARBA" id="ARBA00023084"/>
    </source>
</evidence>
<feature type="signal peptide" evidence="31">
    <location>
        <begin position="1"/>
        <end position="21"/>
    </location>
</feature>
<evidence type="ECO:0000256" key="13">
    <source>
        <dbReference type="ARBA" id="ARBA00022824"/>
    </source>
</evidence>
<dbReference type="InterPro" id="IPR000152">
    <property type="entry name" value="EGF-type_Asp/Asn_hydroxyl_site"/>
</dbReference>
<keyword evidence="15" id="KW-0106">Calcium</keyword>
<dbReference type="GO" id="GO:0004252">
    <property type="term" value="F:serine-type endopeptidase activity"/>
    <property type="evidence" value="ECO:0007669"/>
    <property type="project" value="UniProtKB-EC"/>
</dbReference>
<keyword evidence="4" id="KW-0301">Gamma-carboxyglutamic acid</keyword>
<evidence type="ECO:0000256" key="4">
    <source>
        <dbReference type="ARBA" id="ARBA00022479"/>
    </source>
</evidence>
<keyword evidence="7 30" id="KW-0645">Protease</keyword>
<dbReference type="InterPro" id="IPR000294">
    <property type="entry name" value="GLA_domain"/>
</dbReference>
<evidence type="ECO:0000256" key="28">
    <source>
        <dbReference type="PIRSR" id="PIRSR001143-1"/>
    </source>
</evidence>
<dbReference type="AlphaFoldDB" id="A0A6J2VFV6"/>
<dbReference type="SUPFAM" id="SSF50494">
    <property type="entry name" value="Trypsin-like serine proteases"/>
    <property type="match status" value="1"/>
</dbReference>
<dbReference type="PRINTS" id="PR00001">
    <property type="entry name" value="GLABLOOD"/>
</dbReference>
<dbReference type="PRINTS" id="PR00722">
    <property type="entry name" value="CHYMOTRYPSIN"/>
</dbReference>
<evidence type="ECO:0000256" key="11">
    <source>
        <dbReference type="ARBA" id="ARBA00022737"/>
    </source>
</evidence>
<organism evidence="35 36">
    <name type="scientific">Chanos chanos</name>
    <name type="common">Milkfish</name>
    <name type="synonym">Mugil chanos</name>
    <dbReference type="NCBI Taxonomy" id="29144"/>
    <lineage>
        <taxon>Eukaryota</taxon>
        <taxon>Metazoa</taxon>
        <taxon>Chordata</taxon>
        <taxon>Craniata</taxon>
        <taxon>Vertebrata</taxon>
        <taxon>Euteleostomi</taxon>
        <taxon>Actinopterygii</taxon>
        <taxon>Neopterygii</taxon>
        <taxon>Teleostei</taxon>
        <taxon>Ostariophysi</taxon>
        <taxon>Gonorynchiformes</taxon>
        <taxon>Chanidae</taxon>
        <taxon>Chanos</taxon>
    </lineage>
</organism>
<dbReference type="GeneID" id="115813316"/>
<dbReference type="FunFam" id="2.40.10.10:FF:000015">
    <property type="entry name" value="Atrial natriuretic peptide-converting enzyme"/>
    <property type="match status" value="1"/>
</dbReference>
<keyword evidence="8" id="KW-0165">Cleavage on pair of basic residues</keyword>
<evidence type="ECO:0000256" key="26">
    <source>
        <dbReference type="ARBA" id="ARBA00042403"/>
    </source>
</evidence>
<keyword evidence="12 30" id="KW-0378">Hydrolase</keyword>
<keyword evidence="5" id="KW-0964">Secreted</keyword>
<evidence type="ECO:0000256" key="10">
    <source>
        <dbReference type="ARBA" id="ARBA00022729"/>
    </source>
</evidence>
<keyword evidence="16" id="KW-0333">Golgi apparatus</keyword>
<sequence>MSRLFLSVSALVALWFSSALCMSVFSSSPQAHMLLRSRRANSFLEEIKQPSLERECVEEVCNLEEAREIFQTTEATMEFWTKYSDGNQCNPNPCANGTCVDQYQSFTCLCNLGYEGKHCEYRVTATSCEADNGDCDHECENWKDGKGRTCSCTEGYELHENSKKCVPKGAGSCGQILLIKSSYKSKPTEGLQPWVIGGEVGKKGESPWQALVLNASGRFHCGGVLIDKNWVLTAAHCLETSVHFGVRLGDYERFKMEGTEVTLRVTRAIPHPKYNPSTVDNDIALLELESPVPFSKDILPACLPSQSLAERVLHREGTLTVVTGWGKDNVTARHYSSALNFIEIPLVSTSECEKHMANNLTNNVLCGGILGQMKDACEGDSGGPMMTLFHDTWFLIGLVSWGEGCGNTNKLGIYTKVSNYMDWIDSVRKGSDKA</sequence>
<evidence type="ECO:0000256" key="7">
    <source>
        <dbReference type="ARBA" id="ARBA00022670"/>
    </source>
</evidence>
<evidence type="ECO:0000256" key="27">
    <source>
        <dbReference type="ARBA" id="ARBA00042906"/>
    </source>
</evidence>
<evidence type="ECO:0000256" key="30">
    <source>
        <dbReference type="RuleBase" id="RU363034"/>
    </source>
</evidence>
<keyword evidence="11" id="KW-0677">Repeat</keyword>
<accession>A0A6J2VFV6</accession>
<feature type="disulfide bond" evidence="29">
    <location>
        <begin position="110"/>
        <end position="119"/>
    </location>
</feature>
<dbReference type="PROSITE" id="PS01186">
    <property type="entry name" value="EGF_2"/>
    <property type="match status" value="1"/>
</dbReference>
<dbReference type="InterPro" id="IPR035972">
    <property type="entry name" value="GLA-like_dom_SF"/>
</dbReference>
<dbReference type="InterPro" id="IPR012224">
    <property type="entry name" value="Pept_S1A_FX"/>
</dbReference>
<evidence type="ECO:0000256" key="16">
    <source>
        <dbReference type="ARBA" id="ARBA00023034"/>
    </source>
</evidence>
<keyword evidence="14 30" id="KW-0720">Serine protease</keyword>
<dbReference type="SMART" id="SM00179">
    <property type="entry name" value="EGF_CA"/>
    <property type="match status" value="1"/>
</dbReference>
<dbReference type="PROSITE" id="PS00022">
    <property type="entry name" value="EGF_1"/>
    <property type="match status" value="1"/>
</dbReference>
<dbReference type="PROSITE" id="PS01187">
    <property type="entry name" value="EGF_CA"/>
    <property type="match status" value="1"/>
</dbReference>
<dbReference type="FunFam" id="4.10.740.10:FF:000001">
    <property type="entry name" value="vitamin K-dependent protein S"/>
    <property type="match status" value="1"/>
</dbReference>
<dbReference type="GO" id="GO:0007596">
    <property type="term" value="P:blood coagulation"/>
    <property type="evidence" value="ECO:0007669"/>
    <property type="project" value="UniProtKB-KW"/>
</dbReference>
<dbReference type="SMART" id="SM00020">
    <property type="entry name" value="Tryp_SPc"/>
    <property type="match status" value="1"/>
</dbReference>
<dbReference type="InterPro" id="IPR001881">
    <property type="entry name" value="EGF-like_Ca-bd_dom"/>
</dbReference>
<dbReference type="Gene3D" id="2.40.10.10">
    <property type="entry name" value="Trypsin-like serine proteases"/>
    <property type="match status" value="2"/>
</dbReference>
<dbReference type="InterPro" id="IPR000742">
    <property type="entry name" value="EGF"/>
</dbReference>
<dbReference type="PANTHER" id="PTHR24278">
    <property type="entry name" value="COAGULATION FACTOR"/>
    <property type="match status" value="1"/>
</dbReference>
<dbReference type="RefSeq" id="XP_030631805.1">
    <property type="nucleotide sequence ID" value="XM_030775945.1"/>
</dbReference>
<feature type="disulfide bond" evidence="29">
    <location>
        <begin position="89"/>
        <end position="99"/>
    </location>
</feature>
<dbReference type="InterPro" id="IPR050442">
    <property type="entry name" value="Peptidase_S1_coag_factors"/>
</dbReference>
<dbReference type="Pfam" id="PF00594">
    <property type="entry name" value="Gla"/>
    <property type="match status" value="1"/>
</dbReference>
<evidence type="ECO:0000256" key="21">
    <source>
        <dbReference type="ARBA" id="ARBA00036045"/>
    </source>
</evidence>
<dbReference type="CTD" id="393327"/>